<name>A0ABP6M8M3_9ACTN</name>
<evidence type="ECO:0000313" key="1">
    <source>
        <dbReference type="EMBL" id="GAA3080192.1"/>
    </source>
</evidence>
<organism evidence="1 2">
    <name type="scientific">Streptomyces rectiviolaceus</name>
    <dbReference type="NCBI Taxonomy" id="332591"/>
    <lineage>
        <taxon>Bacteria</taxon>
        <taxon>Bacillati</taxon>
        <taxon>Actinomycetota</taxon>
        <taxon>Actinomycetes</taxon>
        <taxon>Kitasatosporales</taxon>
        <taxon>Streptomycetaceae</taxon>
        <taxon>Streptomyces</taxon>
    </lineage>
</organism>
<sequence length="713" mass="76710">MTSWNPGERPPGDVSGLPLPSLPAFPAMRGYLQLHAAIRSLGFRHAAEALRAPAPVTPSGQSTQALFGTLPKAETDDGFRILDGLWFPARGGLWQRADLAYVQKSRARWLASAHPRAMDAAAVVDVLETVVRDDPMGLRRIVLWELCCRLSDGTAERQRPGSARATPPAAEHAVALGVHRSEAGPLVDAVAAVRFPAAGDARDAAETLNDIWPGTRLREAERLAQLVPPAPSDHVLSALLGTLHARSTAVRQLALTAEQLTDRGDLRAAAAAWLGAVRQAHDDVDARAGLLRVAALLADGPSASPESEVAAVVEDRTVRLSWRAPRHGRGAVSYRVLRYLGGAPELAVDVPSDDTALTAVDLDPPTGRPLRYAVFPVRRGREAGVPRVTAQLMLTPDVADLRAEAVPDGVRVRWRPDASAIEVSVMRTADGASGPGQRVFCEHDQVLDSPLPVGLYVYEVRCGYPGPAGRLAWSPGRTITARVERWPAPVEELSVRRLDDGRVRIAWRPPSRGDAHLVPWFGHPVPPGADVSRHVGRLAPPDGTPPTSVDVLPPPGERLRMTAVSVLGDRAVCGPNVVVERQGEVRDLEVRRVAADRAELRFDWPDPAVLTLVSWEDGVRGGERRVARSQHVSGRAVALQVSPAECRFTVTALPRPDAVAIGAPSARAVLPAAPPPAPLLPPTPAPWWRAWWRRWRTKQTPAPAGPVVPDLRP</sequence>
<protein>
    <recommendedName>
        <fullName evidence="3">Fibronectin type-III domain-containing protein</fullName>
    </recommendedName>
</protein>
<dbReference type="InterPro" id="IPR036116">
    <property type="entry name" value="FN3_sf"/>
</dbReference>
<dbReference type="RefSeq" id="WP_344518167.1">
    <property type="nucleotide sequence ID" value="NZ_BAAAUG010000004.1"/>
</dbReference>
<gene>
    <name evidence="1" type="ORF">GCM10010449_00390</name>
</gene>
<reference evidence="2" key="1">
    <citation type="journal article" date="2019" name="Int. J. Syst. Evol. Microbiol.">
        <title>The Global Catalogue of Microorganisms (GCM) 10K type strain sequencing project: providing services to taxonomists for standard genome sequencing and annotation.</title>
        <authorList>
            <consortium name="The Broad Institute Genomics Platform"/>
            <consortium name="The Broad Institute Genome Sequencing Center for Infectious Disease"/>
            <person name="Wu L."/>
            <person name="Ma J."/>
        </authorList>
    </citation>
    <scope>NUCLEOTIDE SEQUENCE [LARGE SCALE GENOMIC DNA]</scope>
    <source>
        <strain evidence="2">JCM 9092</strain>
    </source>
</reference>
<keyword evidence="2" id="KW-1185">Reference proteome</keyword>
<dbReference type="Proteomes" id="UP001501637">
    <property type="component" value="Unassembled WGS sequence"/>
</dbReference>
<evidence type="ECO:0000313" key="2">
    <source>
        <dbReference type="Proteomes" id="UP001501637"/>
    </source>
</evidence>
<dbReference type="SUPFAM" id="SSF49265">
    <property type="entry name" value="Fibronectin type III"/>
    <property type="match status" value="1"/>
</dbReference>
<accession>A0ABP6M8M3</accession>
<dbReference type="EMBL" id="BAAAUG010000004">
    <property type="protein sequence ID" value="GAA3080192.1"/>
    <property type="molecule type" value="Genomic_DNA"/>
</dbReference>
<evidence type="ECO:0008006" key="3">
    <source>
        <dbReference type="Google" id="ProtNLM"/>
    </source>
</evidence>
<proteinExistence type="predicted"/>
<comment type="caution">
    <text evidence="1">The sequence shown here is derived from an EMBL/GenBank/DDBJ whole genome shotgun (WGS) entry which is preliminary data.</text>
</comment>